<organism evidence="2 3">
    <name type="scientific">Myxococcus fulvus (strain ATCC BAA-855 / HW-1)</name>
    <dbReference type="NCBI Taxonomy" id="483219"/>
    <lineage>
        <taxon>Bacteria</taxon>
        <taxon>Pseudomonadati</taxon>
        <taxon>Myxococcota</taxon>
        <taxon>Myxococcia</taxon>
        <taxon>Myxococcales</taxon>
        <taxon>Cystobacterineae</taxon>
        <taxon>Myxococcaceae</taxon>
        <taxon>Myxococcus</taxon>
    </lineage>
</organism>
<dbReference type="HOGENOM" id="CLU_2570239_0_0_7"/>
<dbReference type="Proteomes" id="UP000000488">
    <property type="component" value="Chromosome"/>
</dbReference>
<evidence type="ECO:0000313" key="2">
    <source>
        <dbReference type="EMBL" id="AEI66874.1"/>
    </source>
</evidence>
<evidence type="ECO:0000313" key="3">
    <source>
        <dbReference type="Proteomes" id="UP000000488"/>
    </source>
</evidence>
<proteinExistence type="predicted"/>
<sequence>MGFFMHTEARARIFFPRGSSGGARGVTPGTPRRHTEGPLVVRRGGLEALVLPQGHLERVRPRTDLALPPEAHPADDAEDAA</sequence>
<reference evidence="2 3" key="1">
    <citation type="journal article" date="2011" name="J. Bacteriol.">
        <title>Genome sequence of the halotolerant marine bacterium Myxococcus fulvus HW-1.</title>
        <authorList>
            <person name="Li Z.F."/>
            <person name="Li X."/>
            <person name="Liu H."/>
            <person name="Liu X."/>
            <person name="Han K."/>
            <person name="Wu Z.H."/>
            <person name="Hu W."/>
            <person name="Li F.F."/>
            <person name="Li Y.Z."/>
        </authorList>
    </citation>
    <scope>NUCLEOTIDE SEQUENCE [LARGE SCALE GENOMIC DNA]</scope>
    <source>
        <strain evidence="3">ATCC BAA-855 / HW-1</strain>
    </source>
</reference>
<gene>
    <name evidence="2" type="ordered locus">LILAB_24895</name>
</gene>
<dbReference type="AlphaFoldDB" id="F8C6T2"/>
<accession>F8C6T2</accession>
<name>F8C6T2_MYXFH</name>
<feature type="region of interest" description="Disordered" evidence="1">
    <location>
        <begin position="60"/>
        <end position="81"/>
    </location>
</feature>
<dbReference type="EMBL" id="CP002830">
    <property type="protein sequence ID" value="AEI66874.1"/>
    <property type="molecule type" value="Genomic_DNA"/>
</dbReference>
<feature type="region of interest" description="Disordered" evidence="1">
    <location>
        <begin position="16"/>
        <end position="38"/>
    </location>
</feature>
<evidence type="ECO:0000256" key="1">
    <source>
        <dbReference type="SAM" id="MobiDB-lite"/>
    </source>
</evidence>
<protein>
    <submittedName>
        <fullName evidence="2">Uncharacterized protein</fullName>
    </submittedName>
</protein>
<dbReference type="KEGG" id="mfu:LILAB_24895"/>
<dbReference type="STRING" id="483219.LILAB_24895"/>